<evidence type="ECO:0000313" key="2">
    <source>
        <dbReference type="EMBL" id="USQ75696.1"/>
    </source>
</evidence>
<gene>
    <name evidence="2" type="ORF">NF557_13900</name>
</gene>
<evidence type="ECO:0000256" key="1">
    <source>
        <dbReference type="SAM" id="Phobius"/>
    </source>
</evidence>
<dbReference type="Proteomes" id="UP001056535">
    <property type="component" value="Chromosome"/>
</dbReference>
<name>A0ABY4YGN5_9MICO</name>
<feature type="transmembrane region" description="Helical" evidence="1">
    <location>
        <begin position="6"/>
        <end position="27"/>
    </location>
</feature>
<dbReference type="RefSeq" id="WP_252620128.1">
    <property type="nucleotide sequence ID" value="NZ_CP099490.1"/>
</dbReference>
<reference evidence="2" key="1">
    <citation type="submission" date="2022-06" db="EMBL/GenBank/DDBJ databases">
        <title>Ornithinimicrobium JY.X270.</title>
        <authorList>
            <person name="Huang Y."/>
        </authorList>
    </citation>
    <scope>NUCLEOTIDE SEQUENCE</scope>
    <source>
        <strain evidence="2">JY.X270</strain>
    </source>
</reference>
<proteinExistence type="predicted"/>
<protein>
    <submittedName>
        <fullName evidence="2">DUF2550 domain-containing protein</fullName>
    </submittedName>
</protein>
<organism evidence="2 3">
    <name type="scientific">Ornithinimicrobium cryptoxanthini</name>
    <dbReference type="NCBI Taxonomy" id="2934161"/>
    <lineage>
        <taxon>Bacteria</taxon>
        <taxon>Bacillati</taxon>
        <taxon>Actinomycetota</taxon>
        <taxon>Actinomycetes</taxon>
        <taxon>Micrococcales</taxon>
        <taxon>Ornithinimicrobiaceae</taxon>
        <taxon>Ornithinimicrobium</taxon>
    </lineage>
</organism>
<dbReference type="Pfam" id="PF10739">
    <property type="entry name" value="DUF2550"/>
    <property type="match status" value="1"/>
</dbReference>
<accession>A0ABY4YGN5</accession>
<dbReference type="EMBL" id="CP099490">
    <property type="protein sequence ID" value="USQ75696.1"/>
    <property type="molecule type" value="Genomic_DNA"/>
</dbReference>
<sequence>MDSGALVLIALAVMAAALVMGVGLFAFSRLAGGSHSFPCAYRRDESEPWSRGMLSYDTGRLDHFGRGGPFRSPLHHWQRSALELGHARVEDPALVPWLDAPVTAVPCDYAGERFELALGREHYTALRSWLESVPPGWNANVA</sequence>
<keyword evidence="1" id="KW-0472">Membrane</keyword>
<keyword evidence="1" id="KW-1133">Transmembrane helix</keyword>
<dbReference type="InterPro" id="IPR019675">
    <property type="entry name" value="DUF2550"/>
</dbReference>
<keyword evidence="3" id="KW-1185">Reference proteome</keyword>
<keyword evidence="1" id="KW-0812">Transmembrane</keyword>
<evidence type="ECO:0000313" key="3">
    <source>
        <dbReference type="Proteomes" id="UP001056535"/>
    </source>
</evidence>